<dbReference type="Proteomes" id="UP000218676">
    <property type="component" value="Chromosome 1"/>
</dbReference>
<accession>A0AAD1CFW3</accession>
<evidence type="ECO:0000313" key="1">
    <source>
        <dbReference type="EMBL" id="BAX53515.1"/>
    </source>
</evidence>
<dbReference type="AlphaFoldDB" id="A0AAD1CFW3"/>
<gene>
    <name evidence="1" type="ORF">PDPUS_1_02141</name>
</gene>
<dbReference type="EMBL" id="AP018045">
    <property type="protein sequence ID" value="BAX53515.1"/>
    <property type="molecule type" value="Genomic_DNA"/>
</dbReference>
<reference evidence="2" key="1">
    <citation type="submission" date="2017-05" db="EMBL/GenBank/DDBJ databases">
        <title>Whole genome sequence of fish pathogenic bacteria, Photobacterium damselae subsp. piscicida, strain 91-197, isolated from hybrid striped bass (Morone sp.) in USA.</title>
        <authorList>
            <person name="Teru Y."/>
            <person name="Hikima J."/>
            <person name="Kono T."/>
            <person name="Sakai M."/>
            <person name="Takano T."/>
            <person name="Hawke J.P."/>
            <person name="Takeyama H."/>
            <person name="Aoki T."/>
        </authorList>
    </citation>
    <scope>NUCLEOTIDE SEQUENCE [LARGE SCALE GENOMIC DNA]</scope>
    <source>
        <strain evidence="2">91-197</strain>
    </source>
</reference>
<proteinExistence type="predicted"/>
<name>A0AAD1CFW3_PHODP</name>
<organism evidence="1 2">
    <name type="scientific">Photobacterium damsela subsp. piscicida</name>
    <name type="common">Pasteurella piscicida</name>
    <dbReference type="NCBI Taxonomy" id="38294"/>
    <lineage>
        <taxon>Bacteria</taxon>
        <taxon>Pseudomonadati</taxon>
        <taxon>Pseudomonadota</taxon>
        <taxon>Gammaproteobacteria</taxon>
        <taxon>Vibrionales</taxon>
        <taxon>Vibrionaceae</taxon>
        <taxon>Photobacterium</taxon>
    </lineage>
</organism>
<protein>
    <submittedName>
        <fullName evidence="1">Uncharacterized protein</fullName>
    </submittedName>
</protein>
<evidence type="ECO:0000313" key="2">
    <source>
        <dbReference type="Proteomes" id="UP000218676"/>
    </source>
</evidence>
<sequence length="66" mass="7565">MSAIFPIPAISISSPTHKISKTQKYHKKTNDRTSHVITCSPHYTAYNKLGAYIERYNIESKLDIRV</sequence>